<keyword evidence="2" id="KW-0413">Isomerase</keyword>
<dbReference type="EMBL" id="ANMO01000042">
    <property type="protein sequence ID" value="EMB18457.1"/>
    <property type="molecule type" value="Genomic_DNA"/>
</dbReference>
<proteinExistence type="predicted"/>
<sequence>MAAALALICSAVVCGHLGFDFLWMPLHRCTGELCSSGFIGNASVSECLLCHTPRPPLNRQEQPTMLPRRHFLQSLAATTAVAGLAGSRMLAHAHEGHDHDHAPFKISLAEWSLHRTLRDDSVGITNLDFPKVAKEQFGIDAIEYVNQFFKDKARDEKYLTDLKGRCSDNGVKSLLIMVDGEGRLGDPNKEARAKAVENHHQWVDAAKFLGCHSIRVNAASGGSYLEQIEYAADGLSQLSEYAAKQDINVIVENHGGLSSNGAWLAVVMERVGMDNCGTLPDFGNFFISRGKNADEFDRYHGVQALMPYAKAVSAKTHDFDEEGNEKNTDYFKMMKIVTDFGYNGYVGIEYEGGGFSEAEGIKASKKLLERVRDEMAKA</sequence>
<dbReference type="PANTHER" id="PTHR12110:SF53">
    <property type="entry name" value="BLR5974 PROTEIN"/>
    <property type="match status" value="1"/>
</dbReference>
<dbReference type="Gene3D" id="3.20.20.150">
    <property type="entry name" value="Divalent-metal-dependent TIM barrel enzymes"/>
    <property type="match status" value="1"/>
</dbReference>
<dbReference type="SUPFAM" id="SSF51658">
    <property type="entry name" value="Xylose isomerase-like"/>
    <property type="match status" value="1"/>
</dbReference>
<dbReference type="InterPro" id="IPR050312">
    <property type="entry name" value="IolE/XylAMocC-like"/>
</dbReference>
<dbReference type="Pfam" id="PF01261">
    <property type="entry name" value="AP_endonuc_2"/>
    <property type="match status" value="1"/>
</dbReference>
<dbReference type="InterPro" id="IPR036237">
    <property type="entry name" value="Xyl_isomerase-like_sf"/>
</dbReference>
<accession>M2B0N3</accession>
<feature type="domain" description="Xylose isomerase-like TIM barrel" evidence="1">
    <location>
        <begin position="136"/>
        <end position="369"/>
    </location>
</feature>
<evidence type="ECO:0000313" key="3">
    <source>
        <dbReference type="Proteomes" id="UP000011529"/>
    </source>
</evidence>
<reference evidence="2" key="1">
    <citation type="submission" date="2012-11" db="EMBL/GenBank/DDBJ databases">
        <title>Permanent draft genomes of Rhodopirellula europaea strain SH398 and 6C.</title>
        <authorList>
            <person name="Richter M."/>
            <person name="Richter-Heitmann T."/>
            <person name="Frank C."/>
            <person name="Harder J."/>
            <person name="Glockner F.O."/>
        </authorList>
    </citation>
    <scope>NUCLEOTIDE SEQUENCE</scope>
    <source>
        <strain evidence="2">6C</strain>
    </source>
</reference>
<protein>
    <submittedName>
        <fullName evidence="2">Xylose isomerase domain protein TIM barrel</fullName>
    </submittedName>
</protein>
<organism evidence="2 3">
    <name type="scientific">Rhodopirellula europaea 6C</name>
    <dbReference type="NCBI Taxonomy" id="1263867"/>
    <lineage>
        <taxon>Bacteria</taxon>
        <taxon>Pseudomonadati</taxon>
        <taxon>Planctomycetota</taxon>
        <taxon>Planctomycetia</taxon>
        <taxon>Pirellulales</taxon>
        <taxon>Pirellulaceae</taxon>
        <taxon>Rhodopirellula</taxon>
    </lineage>
</organism>
<dbReference type="PANTHER" id="PTHR12110">
    <property type="entry name" value="HYDROXYPYRUVATE ISOMERASE"/>
    <property type="match status" value="1"/>
</dbReference>
<evidence type="ECO:0000259" key="1">
    <source>
        <dbReference type="Pfam" id="PF01261"/>
    </source>
</evidence>
<evidence type="ECO:0000313" key="2">
    <source>
        <dbReference type="EMBL" id="EMB18457.1"/>
    </source>
</evidence>
<reference evidence="2" key="2">
    <citation type="journal article" date="2013" name="Mar. Genomics">
        <title>Expression of sulfatases in Rhodopirellula baltica and the diversity of sulfatases in the genus Rhodopirellula.</title>
        <authorList>
            <person name="Wegner C.E."/>
            <person name="Richter-Heitmann T."/>
            <person name="Klindworth A."/>
            <person name="Klockow C."/>
            <person name="Richter M."/>
            <person name="Achstetter T."/>
            <person name="Glockner F.O."/>
            <person name="Harder J."/>
        </authorList>
    </citation>
    <scope>NUCLEOTIDE SEQUENCE [LARGE SCALE GENOMIC DNA]</scope>
    <source>
        <strain evidence="2">6C</strain>
    </source>
</reference>
<name>M2B0N3_9BACT</name>
<comment type="caution">
    <text evidence="2">The sequence shown here is derived from an EMBL/GenBank/DDBJ whole genome shotgun (WGS) entry which is preliminary data.</text>
</comment>
<dbReference type="PATRIC" id="fig|1263867.3.peg.863"/>
<dbReference type="GO" id="GO:0016853">
    <property type="term" value="F:isomerase activity"/>
    <property type="evidence" value="ECO:0007669"/>
    <property type="project" value="UniProtKB-KW"/>
</dbReference>
<gene>
    <name evidence="2" type="ORF">RE6C_00809</name>
</gene>
<keyword evidence="3" id="KW-1185">Reference proteome</keyword>
<dbReference type="InterPro" id="IPR013022">
    <property type="entry name" value="Xyl_isomerase-like_TIM-brl"/>
</dbReference>
<dbReference type="Proteomes" id="UP000011529">
    <property type="component" value="Unassembled WGS sequence"/>
</dbReference>
<dbReference type="AlphaFoldDB" id="M2B0N3"/>